<evidence type="ECO:0000313" key="2">
    <source>
        <dbReference type="EMBL" id="KAF7034535.1"/>
    </source>
</evidence>
<accession>A0A9R1JYR2</accession>
<feature type="chain" id="PRO_5040431563" evidence="1">
    <location>
        <begin position="19"/>
        <end position="54"/>
    </location>
</feature>
<reference evidence="2" key="2">
    <citation type="submission" date="2020-03" db="EMBL/GenBank/DDBJ databases">
        <title>The second near-complete assembly of the hexaploid bread wheat (Triticum aestivum) genome.</title>
        <authorList>
            <person name="Zimin A.V."/>
            <person name="Puiu D."/>
            <person name="Shumante A."/>
            <person name="Alonge M."/>
            <person name="Salzberg S.L."/>
        </authorList>
    </citation>
    <scope>NUCLEOTIDE SEQUENCE</scope>
    <source>
        <tissue evidence="2">Leaf</tissue>
    </source>
</reference>
<gene>
    <name evidence="2" type="ORF">CFC21_045537</name>
</gene>
<proteinExistence type="predicted"/>
<evidence type="ECO:0000256" key="1">
    <source>
        <dbReference type="SAM" id="SignalP"/>
    </source>
</evidence>
<protein>
    <submittedName>
        <fullName evidence="2">Uncharacterized protein</fullName>
    </submittedName>
</protein>
<reference evidence="2" key="1">
    <citation type="journal article" date="2017" name="Gigascience">
        <title>The first near-complete assembly of the hexaploid bread wheat genome, Triticum aestivum.</title>
        <authorList>
            <person name="Zimin A.V."/>
            <person name="Puiu D."/>
            <person name="Hall R."/>
            <person name="Kingan S."/>
            <person name="Clavijo B.J."/>
            <person name="Salzberg S.L."/>
        </authorList>
    </citation>
    <scope>NUCLEOTIDE SEQUENCE</scope>
    <source>
        <tissue evidence="2">Leaf</tissue>
    </source>
</reference>
<dbReference type="EMBL" id="CM022219">
    <property type="protein sequence ID" value="KAF7034535.1"/>
    <property type="molecule type" value="Genomic_DNA"/>
</dbReference>
<comment type="caution">
    <text evidence="2">The sequence shown here is derived from an EMBL/GenBank/DDBJ whole genome shotgun (WGS) entry which is preliminary data.</text>
</comment>
<sequence length="54" mass="5832">VLLVFLVVLAALATISNAHGDGNLTLRCHPDEAASLLQLKKSFSFFRYPSGLES</sequence>
<feature type="non-terminal residue" evidence="2">
    <location>
        <position position="1"/>
    </location>
</feature>
<dbReference type="AlphaFoldDB" id="A0A9R1JYR2"/>
<keyword evidence="1" id="KW-0732">Signal</keyword>
<organism evidence="2">
    <name type="scientific">Triticum aestivum</name>
    <name type="common">Wheat</name>
    <dbReference type="NCBI Taxonomy" id="4565"/>
    <lineage>
        <taxon>Eukaryota</taxon>
        <taxon>Viridiplantae</taxon>
        <taxon>Streptophyta</taxon>
        <taxon>Embryophyta</taxon>
        <taxon>Tracheophyta</taxon>
        <taxon>Spermatophyta</taxon>
        <taxon>Magnoliopsida</taxon>
        <taxon>Liliopsida</taxon>
        <taxon>Poales</taxon>
        <taxon>Poaceae</taxon>
        <taxon>BOP clade</taxon>
        <taxon>Pooideae</taxon>
        <taxon>Triticodae</taxon>
        <taxon>Triticeae</taxon>
        <taxon>Triticinae</taxon>
        <taxon>Triticum</taxon>
    </lineage>
</organism>
<feature type="signal peptide" evidence="1">
    <location>
        <begin position="1"/>
        <end position="18"/>
    </location>
</feature>
<feature type="non-terminal residue" evidence="2">
    <location>
        <position position="54"/>
    </location>
</feature>
<dbReference type="Proteomes" id="UP000815260">
    <property type="component" value="Chromosome 3D"/>
</dbReference>
<dbReference type="OrthoDB" id="1394818at2759"/>
<name>A0A9R1JYR2_WHEAT</name>